<dbReference type="AlphaFoldDB" id="A0A6A6JBI5"/>
<keyword evidence="3" id="KW-1185">Reference proteome</keyword>
<organism evidence="2 3">
    <name type="scientific">Westerdykella ornata</name>
    <dbReference type="NCBI Taxonomy" id="318751"/>
    <lineage>
        <taxon>Eukaryota</taxon>
        <taxon>Fungi</taxon>
        <taxon>Dikarya</taxon>
        <taxon>Ascomycota</taxon>
        <taxon>Pezizomycotina</taxon>
        <taxon>Dothideomycetes</taxon>
        <taxon>Pleosporomycetidae</taxon>
        <taxon>Pleosporales</taxon>
        <taxon>Sporormiaceae</taxon>
        <taxon>Westerdykella</taxon>
    </lineage>
</organism>
<evidence type="ECO:0000313" key="3">
    <source>
        <dbReference type="Proteomes" id="UP000800097"/>
    </source>
</evidence>
<proteinExistence type="predicted"/>
<dbReference type="InterPro" id="IPR052895">
    <property type="entry name" value="HetReg/Transcr_Mod"/>
</dbReference>
<dbReference type="InterPro" id="IPR010730">
    <property type="entry name" value="HET"/>
</dbReference>
<dbReference type="OrthoDB" id="194358at2759"/>
<dbReference type="EMBL" id="ML986508">
    <property type="protein sequence ID" value="KAF2273655.1"/>
    <property type="molecule type" value="Genomic_DNA"/>
</dbReference>
<reference evidence="2" key="1">
    <citation type="journal article" date="2020" name="Stud. Mycol.">
        <title>101 Dothideomycetes genomes: a test case for predicting lifestyles and emergence of pathogens.</title>
        <authorList>
            <person name="Haridas S."/>
            <person name="Albert R."/>
            <person name="Binder M."/>
            <person name="Bloem J."/>
            <person name="Labutti K."/>
            <person name="Salamov A."/>
            <person name="Andreopoulos B."/>
            <person name="Baker S."/>
            <person name="Barry K."/>
            <person name="Bills G."/>
            <person name="Bluhm B."/>
            <person name="Cannon C."/>
            <person name="Castanera R."/>
            <person name="Culley D."/>
            <person name="Daum C."/>
            <person name="Ezra D."/>
            <person name="Gonzalez J."/>
            <person name="Henrissat B."/>
            <person name="Kuo A."/>
            <person name="Liang C."/>
            <person name="Lipzen A."/>
            <person name="Lutzoni F."/>
            <person name="Magnuson J."/>
            <person name="Mondo S."/>
            <person name="Nolan M."/>
            <person name="Ohm R."/>
            <person name="Pangilinan J."/>
            <person name="Park H.-J."/>
            <person name="Ramirez L."/>
            <person name="Alfaro M."/>
            <person name="Sun H."/>
            <person name="Tritt A."/>
            <person name="Yoshinaga Y."/>
            <person name="Zwiers L.-H."/>
            <person name="Turgeon B."/>
            <person name="Goodwin S."/>
            <person name="Spatafora J."/>
            <person name="Crous P."/>
            <person name="Grigoriev I."/>
        </authorList>
    </citation>
    <scope>NUCLEOTIDE SEQUENCE</scope>
    <source>
        <strain evidence="2">CBS 379.55</strain>
    </source>
</reference>
<evidence type="ECO:0000259" key="1">
    <source>
        <dbReference type="Pfam" id="PF06985"/>
    </source>
</evidence>
<name>A0A6A6JBI5_WESOR</name>
<sequence>PKYTALSYTWGTAETSELIYLNGRRFHITKNLWSCLYFITQRASVRKQYIWCDAICI</sequence>
<dbReference type="GeneID" id="54548086"/>
<dbReference type="Proteomes" id="UP000800097">
    <property type="component" value="Unassembled WGS sequence"/>
</dbReference>
<feature type="domain" description="Heterokaryon incompatibility" evidence="1">
    <location>
        <begin position="3"/>
        <end position="57"/>
    </location>
</feature>
<dbReference type="PANTHER" id="PTHR24148:SF73">
    <property type="entry name" value="HET DOMAIN PROTEIN (AFU_ORTHOLOGUE AFUA_8G01020)"/>
    <property type="match status" value="1"/>
</dbReference>
<protein>
    <recommendedName>
        <fullName evidence="1">Heterokaryon incompatibility domain-containing protein</fullName>
    </recommendedName>
</protein>
<dbReference type="RefSeq" id="XP_033651194.1">
    <property type="nucleotide sequence ID" value="XM_033794911.1"/>
</dbReference>
<feature type="non-terminal residue" evidence="2">
    <location>
        <position position="57"/>
    </location>
</feature>
<dbReference type="Pfam" id="PF06985">
    <property type="entry name" value="HET"/>
    <property type="match status" value="1"/>
</dbReference>
<dbReference type="PANTHER" id="PTHR24148">
    <property type="entry name" value="ANKYRIN REPEAT DOMAIN-CONTAINING PROTEIN 39 HOMOLOG-RELATED"/>
    <property type="match status" value="1"/>
</dbReference>
<feature type="non-terminal residue" evidence="2">
    <location>
        <position position="1"/>
    </location>
</feature>
<evidence type="ECO:0000313" key="2">
    <source>
        <dbReference type="EMBL" id="KAF2273655.1"/>
    </source>
</evidence>
<accession>A0A6A6JBI5</accession>
<gene>
    <name evidence="2" type="ORF">EI97DRAFT_357066</name>
</gene>